<dbReference type="FunFam" id="1.10.10.10:FF:000001">
    <property type="entry name" value="LysR family transcriptional regulator"/>
    <property type="match status" value="1"/>
</dbReference>
<evidence type="ECO:0000256" key="2">
    <source>
        <dbReference type="ARBA" id="ARBA00023015"/>
    </source>
</evidence>
<dbReference type="InterPro" id="IPR000847">
    <property type="entry name" value="LysR_HTH_N"/>
</dbReference>
<name>A0A543FSF6_9PSEU</name>
<dbReference type="Pfam" id="PF03466">
    <property type="entry name" value="LysR_substrate"/>
    <property type="match status" value="1"/>
</dbReference>
<dbReference type="PRINTS" id="PR00039">
    <property type="entry name" value="HTHLYSR"/>
</dbReference>
<evidence type="ECO:0000256" key="4">
    <source>
        <dbReference type="ARBA" id="ARBA00023163"/>
    </source>
</evidence>
<dbReference type="GO" id="GO:0032993">
    <property type="term" value="C:protein-DNA complex"/>
    <property type="evidence" value="ECO:0007669"/>
    <property type="project" value="TreeGrafter"/>
</dbReference>
<dbReference type="PROSITE" id="PS50931">
    <property type="entry name" value="HTH_LYSR"/>
    <property type="match status" value="1"/>
</dbReference>
<dbReference type="PANTHER" id="PTHR30346:SF28">
    <property type="entry name" value="HTH-TYPE TRANSCRIPTIONAL REGULATOR CYNR"/>
    <property type="match status" value="1"/>
</dbReference>
<keyword evidence="4" id="KW-0804">Transcription</keyword>
<gene>
    <name evidence="6" type="ORF">FB388_3965</name>
</gene>
<keyword evidence="7" id="KW-1185">Reference proteome</keyword>
<accession>A0A543FSF6</accession>
<dbReference type="Gene3D" id="3.40.190.290">
    <property type="match status" value="1"/>
</dbReference>
<dbReference type="SUPFAM" id="SSF46785">
    <property type="entry name" value="Winged helix' DNA-binding domain"/>
    <property type="match status" value="1"/>
</dbReference>
<dbReference type="InterPro" id="IPR036388">
    <property type="entry name" value="WH-like_DNA-bd_sf"/>
</dbReference>
<keyword evidence="3 6" id="KW-0238">DNA-binding</keyword>
<dbReference type="InterPro" id="IPR005119">
    <property type="entry name" value="LysR_subst-bd"/>
</dbReference>
<evidence type="ECO:0000259" key="5">
    <source>
        <dbReference type="PROSITE" id="PS50931"/>
    </source>
</evidence>
<reference evidence="6 7" key="1">
    <citation type="submission" date="2019-06" db="EMBL/GenBank/DDBJ databases">
        <title>Sequencing the genomes of 1000 actinobacteria strains.</title>
        <authorList>
            <person name="Klenk H.-P."/>
        </authorList>
    </citation>
    <scope>NUCLEOTIDE SEQUENCE [LARGE SCALE GENOMIC DNA]</scope>
    <source>
        <strain evidence="6 7">DSM 45511</strain>
    </source>
</reference>
<comment type="similarity">
    <text evidence="1">Belongs to the LysR transcriptional regulatory family.</text>
</comment>
<feature type="domain" description="HTH lysR-type" evidence="5">
    <location>
        <begin position="1"/>
        <end position="58"/>
    </location>
</feature>
<sequence>MDLRQLEYFLAVVEHGGVHRAAAALRVAQPSLSQSLRRLEKDLQTDLFHRVGRGLVLAPAGEALVGPARQMLRTVGSAYDAVREVRDLEAGRIDVASLADLSADPAAIWVAQFRVANPRVSARIEERGEVSQVAELVASGECEVGVSVLPHPRDGLVHERLLTQHFVLVAPPGTDEGFPGTVRLADLDGVPLVLGERHATTREWIEGTLRAADVEPLVSVEVPQRGSVLPMVLNGGGAAIVPLRLALDAHLRDAVVRELDPPLRRDIGVVYRSGRMAAATAAFLEFTRDRVRSWERAIEQRMAAGLGRVQAAADTDLAVRRRQRAEFAERSPVARIPDRSPTDR</sequence>
<dbReference type="AlphaFoldDB" id="A0A543FSF6"/>
<evidence type="ECO:0000256" key="3">
    <source>
        <dbReference type="ARBA" id="ARBA00023125"/>
    </source>
</evidence>
<evidence type="ECO:0000256" key="1">
    <source>
        <dbReference type="ARBA" id="ARBA00009437"/>
    </source>
</evidence>
<protein>
    <submittedName>
        <fullName evidence="6">DNA-binding transcriptional LysR family regulator</fullName>
    </submittedName>
</protein>
<comment type="caution">
    <text evidence="6">The sequence shown here is derived from an EMBL/GenBank/DDBJ whole genome shotgun (WGS) entry which is preliminary data.</text>
</comment>
<dbReference type="OrthoDB" id="3181812at2"/>
<evidence type="ECO:0000313" key="6">
    <source>
        <dbReference type="EMBL" id="TQM36779.1"/>
    </source>
</evidence>
<dbReference type="SUPFAM" id="SSF53850">
    <property type="entry name" value="Periplasmic binding protein-like II"/>
    <property type="match status" value="1"/>
</dbReference>
<dbReference type="RefSeq" id="WP_142103636.1">
    <property type="nucleotide sequence ID" value="NZ_VFPH01000002.1"/>
</dbReference>
<keyword evidence="2" id="KW-0805">Transcription regulation</keyword>
<dbReference type="GO" id="GO:0003677">
    <property type="term" value="F:DNA binding"/>
    <property type="evidence" value="ECO:0007669"/>
    <property type="project" value="UniProtKB-KW"/>
</dbReference>
<evidence type="ECO:0000313" key="7">
    <source>
        <dbReference type="Proteomes" id="UP000319818"/>
    </source>
</evidence>
<proteinExistence type="inferred from homology"/>
<dbReference type="Gene3D" id="1.10.10.10">
    <property type="entry name" value="Winged helix-like DNA-binding domain superfamily/Winged helix DNA-binding domain"/>
    <property type="match status" value="1"/>
</dbReference>
<dbReference type="CDD" id="cd05466">
    <property type="entry name" value="PBP2_LTTR_substrate"/>
    <property type="match status" value="1"/>
</dbReference>
<dbReference type="Proteomes" id="UP000319818">
    <property type="component" value="Unassembled WGS sequence"/>
</dbReference>
<dbReference type="PANTHER" id="PTHR30346">
    <property type="entry name" value="TRANSCRIPTIONAL DUAL REGULATOR HCAR-RELATED"/>
    <property type="match status" value="1"/>
</dbReference>
<organism evidence="6 7">
    <name type="scientific">Pseudonocardia cypriaca</name>
    <dbReference type="NCBI Taxonomy" id="882449"/>
    <lineage>
        <taxon>Bacteria</taxon>
        <taxon>Bacillati</taxon>
        <taxon>Actinomycetota</taxon>
        <taxon>Actinomycetes</taxon>
        <taxon>Pseudonocardiales</taxon>
        <taxon>Pseudonocardiaceae</taxon>
        <taxon>Pseudonocardia</taxon>
    </lineage>
</organism>
<dbReference type="EMBL" id="VFPH01000002">
    <property type="protein sequence ID" value="TQM36779.1"/>
    <property type="molecule type" value="Genomic_DNA"/>
</dbReference>
<dbReference type="InterPro" id="IPR036390">
    <property type="entry name" value="WH_DNA-bd_sf"/>
</dbReference>
<dbReference type="Pfam" id="PF00126">
    <property type="entry name" value="HTH_1"/>
    <property type="match status" value="1"/>
</dbReference>
<dbReference type="GO" id="GO:0003700">
    <property type="term" value="F:DNA-binding transcription factor activity"/>
    <property type="evidence" value="ECO:0007669"/>
    <property type="project" value="InterPro"/>
</dbReference>